<feature type="region of interest" description="Disordered" evidence="1">
    <location>
        <begin position="1"/>
        <end position="32"/>
    </location>
</feature>
<organism evidence="2 3">
    <name type="scientific">Gulo gulo</name>
    <name type="common">Wolverine</name>
    <name type="synonym">Gluton</name>
    <dbReference type="NCBI Taxonomy" id="48420"/>
    <lineage>
        <taxon>Eukaryota</taxon>
        <taxon>Metazoa</taxon>
        <taxon>Chordata</taxon>
        <taxon>Craniata</taxon>
        <taxon>Vertebrata</taxon>
        <taxon>Euteleostomi</taxon>
        <taxon>Mammalia</taxon>
        <taxon>Eutheria</taxon>
        <taxon>Laurasiatheria</taxon>
        <taxon>Carnivora</taxon>
        <taxon>Caniformia</taxon>
        <taxon>Musteloidea</taxon>
        <taxon>Mustelidae</taxon>
        <taxon>Guloninae</taxon>
        <taxon>Gulo</taxon>
    </lineage>
</organism>
<feature type="compositionally biased region" description="Basic residues" evidence="1">
    <location>
        <begin position="15"/>
        <end position="26"/>
    </location>
</feature>
<accession>A0A9X9PY12</accession>
<reference evidence="2 3" key="1">
    <citation type="submission" date="2018-10" db="EMBL/GenBank/DDBJ databases">
        <authorList>
            <person name="Ekblom R."/>
            <person name="Jareborg N."/>
        </authorList>
    </citation>
    <scope>NUCLEOTIDE SEQUENCE [LARGE SCALE GENOMIC DNA]</scope>
    <source>
        <tissue evidence="2">Muscle</tissue>
    </source>
</reference>
<evidence type="ECO:0000313" key="3">
    <source>
        <dbReference type="Proteomes" id="UP000269945"/>
    </source>
</evidence>
<dbReference type="EMBL" id="CYRY02008166">
    <property type="protein sequence ID" value="VCW76960.1"/>
    <property type="molecule type" value="Genomic_DNA"/>
</dbReference>
<name>A0A9X9PY12_GULGU</name>
<evidence type="ECO:0000256" key="1">
    <source>
        <dbReference type="SAM" id="MobiDB-lite"/>
    </source>
</evidence>
<proteinExistence type="predicted"/>
<feature type="non-terminal residue" evidence="2">
    <location>
        <position position="1"/>
    </location>
</feature>
<dbReference type="Proteomes" id="UP000269945">
    <property type="component" value="Unassembled WGS sequence"/>
</dbReference>
<keyword evidence="3" id="KW-1185">Reference proteome</keyword>
<comment type="caution">
    <text evidence="2">The sequence shown here is derived from an EMBL/GenBank/DDBJ whole genome shotgun (WGS) entry which is preliminary data.</text>
</comment>
<feature type="compositionally biased region" description="Low complexity" evidence="1">
    <location>
        <begin position="1"/>
        <end position="12"/>
    </location>
</feature>
<protein>
    <submittedName>
        <fullName evidence="2">Uncharacterized protein</fullName>
    </submittedName>
</protein>
<dbReference type="AlphaFoldDB" id="A0A9X9PY12"/>
<gene>
    <name evidence="2" type="ORF">BN2614_LOCUS3</name>
</gene>
<sequence>AAGRARGCLRGAKSSLRRPHAPRPARRGPPLTSAHQFEALGFPAPFPFGELHGAGRRQGLRPVGGRRAEGAAAEAAAAVAALAALALVTRQRERQDQGCPEWTGFRHHICFHLSWLIMIIRSMLLFQESYENIHCKKRDHSSCFDTKETP</sequence>
<evidence type="ECO:0000313" key="2">
    <source>
        <dbReference type="EMBL" id="VCW76960.1"/>
    </source>
</evidence>